<dbReference type="InterPro" id="IPR037143">
    <property type="entry name" value="4-PPantetheinyl_Trfase_dom_sf"/>
</dbReference>
<proteinExistence type="inferred from homology"/>
<dbReference type="InterPro" id="IPR004568">
    <property type="entry name" value="Ppantetheine-prot_Trfase_dom"/>
</dbReference>
<keyword evidence="6" id="KW-0443">Lipid metabolism</keyword>
<sequence length="132" mass="15678">MKLSYTIGIGIDIINITRFERLLEKGGTFTNRLSKRILHPNELLKFNKLNGKRKIEFITGSWASKEALFKTLDIEDQKQFNFNQWYRSYNNHGKPFIWNDAYFKNEEFHLSLSHDSSFIIATVLRQKIYNNV</sequence>
<dbReference type="NCBIfam" id="TIGR00516">
    <property type="entry name" value="acpS"/>
    <property type="match status" value="1"/>
</dbReference>
<evidence type="ECO:0000256" key="7">
    <source>
        <dbReference type="ARBA" id="ARBA00023160"/>
    </source>
</evidence>
<name>A0A9W4TVG1_9ASCO</name>
<keyword evidence="3" id="KW-0479">Metal-binding</keyword>
<dbReference type="InterPro" id="IPR002582">
    <property type="entry name" value="ACPS"/>
</dbReference>
<keyword evidence="7" id="KW-0275">Fatty acid biosynthesis</keyword>
<organism evidence="9 10">
    <name type="scientific">Candida verbasci</name>
    <dbReference type="NCBI Taxonomy" id="1227364"/>
    <lineage>
        <taxon>Eukaryota</taxon>
        <taxon>Fungi</taxon>
        <taxon>Dikarya</taxon>
        <taxon>Ascomycota</taxon>
        <taxon>Saccharomycotina</taxon>
        <taxon>Pichiomycetes</taxon>
        <taxon>Debaryomycetaceae</taxon>
        <taxon>Candida/Lodderomyces clade</taxon>
        <taxon>Candida</taxon>
    </lineage>
</organism>
<evidence type="ECO:0000256" key="2">
    <source>
        <dbReference type="ARBA" id="ARBA00022679"/>
    </source>
</evidence>
<accession>A0A9W4TVG1</accession>
<dbReference type="OrthoDB" id="15433at2759"/>
<dbReference type="Gene3D" id="3.90.470.20">
    <property type="entry name" value="4'-phosphopantetheinyl transferase domain"/>
    <property type="match status" value="1"/>
</dbReference>
<dbReference type="GO" id="GO:0008897">
    <property type="term" value="F:holo-[acyl-carrier-protein] synthase activity"/>
    <property type="evidence" value="ECO:0007669"/>
    <property type="project" value="InterPro"/>
</dbReference>
<dbReference type="Pfam" id="PF01648">
    <property type="entry name" value="ACPS"/>
    <property type="match status" value="1"/>
</dbReference>
<evidence type="ECO:0000259" key="8">
    <source>
        <dbReference type="Pfam" id="PF01648"/>
    </source>
</evidence>
<comment type="caution">
    <text evidence="9">The sequence shown here is derived from an EMBL/GenBank/DDBJ whole genome shotgun (WGS) entry which is preliminary data.</text>
</comment>
<feature type="domain" description="4'-phosphopantetheinyl transferase" evidence="8">
    <location>
        <begin position="8"/>
        <end position="122"/>
    </location>
</feature>
<evidence type="ECO:0000256" key="3">
    <source>
        <dbReference type="ARBA" id="ARBA00022723"/>
    </source>
</evidence>
<protein>
    <recommendedName>
        <fullName evidence="8">4'-phosphopantetheinyl transferase domain-containing protein</fullName>
    </recommendedName>
</protein>
<dbReference type="HAMAP" id="MF_00101">
    <property type="entry name" value="AcpS"/>
    <property type="match status" value="1"/>
</dbReference>
<dbReference type="AlphaFoldDB" id="A0A9W4TVG1"/>
<evidence type="ECO:0000256" key="1">
    <source>
        <dbReference type="ARBA" id="ARBA00022516"/>
    </source>
</evidence>
<reference evidence="9" key="1">
    <citation type="submission" date="2022-12" db="EMBL/GenBank/DDBJ databases">
        <authorList>
            <person name="Brejova B."/>
        </authorList>
    </citation>
    <scope>NUCLEOTIDE SEQUENCE</scope>
</reference>
<keyword evidence="2" id="KW-0808">Transferase</keyword>
<dbReference type="GO" id="GO:0000287">
    <property type="term" value="F:magnesium ion binding"/>
    <property type="evidence" value="ECO:0007669"/>
    <property type="project" value="InterPro"/>
</dbReference>
<keyword evidence="5" id="KW-0460">Magnesium</keyword>
<evidence type="ECO:0000256" key="6">
    <source>
        <dbReference type="ARBA" id="ARBA00023098"/>
    </source>
</evidence>
<dbReference type="EMBL" id="CANTUO010000001">
    <property type="protein sequence ID" value="CAI5757286.1"/>
    <property type="molecule type" value="Genomic_DNA"/>
</dbReference>
<gene>
    <name evidence="9" type="ORF">CANVERA_P1803</name>
</gene>
<dbReference type="NCBIfam" id="TIGR00556">
    <property type="entry name" value="pantethn_trn"/>
    <property type="match status" value="1"/>
</dbReference>
<keyword evidence="4" id="KW-0276">Fatty acid metabolism</keyword>
<evidence type="ECO:0000313" key="10">
    <source>
        <dbReference type="Proteomes" id="UP001152885"/>
    </source>
</evidence>
<dbReference type="SUPFAM" id="SSF56214">
    <property type="entry name" value="4'-phosphopantetheinyl transferase"/>
    <property type="match status" value="1"/>
</dbReference>
<keyword evidence="10" id="KW-1185">Reference proteome</keyword>
<dbReference type="InterPro" id="IPR008278">
    <property type="entry name" value="4-PPantetheinyl_Trfase_dom"/>
</dbReference>
<evidence type="ECO:0000313" key="9">
    <source>
        <dbReference type="EMBL" id="CAI5757286.1"/>
    </source>
</evidence>
<keyword evidence="1" id="KW-0444">Lipid biosynthesis</keyword>
<evidence type="ECO:0000256" key="5">
    <source>
        <dbReference type="ARBA" id="ARBA00022842"/>
    </source>
</evidence>
<evidence type="ECO:0000256" key="4">
    <source>
        <dbReference type="ARBA" id="ARBA00022832"/>
    </source>
</evidence>
<dbReference type="GO" id="GO:0006633">
    <property type="term" value="P:fatty acid biosynthetic process"/>
    <property type="evidence" value="ECO:0007669"/>
    <property type="project" value="UniProtKB-KW"/>
</dbReference>
<dbReference type="Proteomes" id="UP001152885">
    <property type="component" value="Unassembled WGS sequence"/>
</dbReference>